<dbReference type="OrthoDB" id="86314at2157"/>
<accession>A0A142CVM4</accession>
<dbReference type="PANTHER" id="PTHR33531">
    <property type="entry name" value="RUBRERYTHRIN SUBFAMILY"/>
    <property type="match status" value="1"/>
</dbReference>
<dbReference type="PANTHER" id="PTHR33531:SF7">
    <property type="entry name" value="HYPOTHETICAL MEMBRANE PROTEIN, CONSERVED"/>
    <property type="match status" value="1"/>
</dbReference>
<keyword evidence="1" id="KW-0472">Membrane</keyword>
<dbReference type="AlphaFoldDB" id="A0A142CVM4"/>
<evidence type="ECO:0000313" key="3">
    <source>
        <dbReference type="EMBL" id="AMQ18826.1"/>
    </source>
</evidence>
<evidence type="ECO:0000256" key="1">
    <source>
        <dbReference type="SAM" id="Phobius"/>
    </source>
</evidence>
<proteinExistence type="predicted"/>
<dbReference type="GeneID" id="27140158"/>
<feature type="transmembrane region" description="Helical" evidence="1">
    <location>
        <begin position="12"/>
        <end position="28"/>
    </location>
</feature>
<dbReference type="EMBL" id="CP014750">
    <property type="protein sequence ID" value="AMQ18826.1"/>
    <property type="molecule type" value="Genomic_DNA"/>
</dbReference>
<gene>
    <name evidence="3" type="ORF">A0127_06380</name>
</gene>
<keyword evidence="4" id="KW-1185">Reference proteome</keyword>
<protein>
    <recommendedName>
        <fullName evidence="2">DUF835 domain-containing protein</fullName>
    </recommendedName>
</protein>
<reference evidence="4" key="1">
    <citation type="submission" date="2016-03" db="EMBL/GenBank/DDBJ databases">
        <authorList>
            <person name="Oger P.M."/>
        </authorList>
    </citation>
    <scope>NUCLEOTIDE SEQUENCE [LARGE SCALE GENOMIC DNA]</scope>
    <source>
        <strain evidence="4">OG-1</strain>
    </source>
</reference>
<dbReference type="InterPro" id="IPR008553">
    <property type="entry name" value="DUF835"/>
</dbReference>
<feature type="domain" description="DUF835" evidence="2">
    <location>
        <begin position="125"/>
        <end position="242"/>
    </location>
</feature>
<evidence type="ECO:0000259" key="2">
    <source>
        <dbReference type="Pfam" id="PF05763"/>
    </source>
</evidence>
<feature type="transmembrane region" description="Helical" evidence="1">
    <location>
        <begin position="40"/>
        <end position="59"/>
    </location>
</feature>
<keyword evidence="1" id="KW-1133">Transmembrane helix</keyword>
<dbReference type="Pfam" id="PF05763">
    <property type="entry name" value="DUF835"/>
    <property type="match status" value="1"/>
</dbReference>
<dbReference type="KEGG" id="tpep:A0127_06380"/>
<name>A0A142CVM4_9EURY</name>
<keyword evidence="1" id="KW-0812">Transmembrane</keyword>
<organism evidence="3 4">
    <name type="scientific">Thermococcus peptonophilus</name>
    <dbReference type="NCBI Taxonomy" id="53952"/>
    <lineage>
        <taxon>Archaea</taxon>
        <taxon>Methanobacteriati</taxon>
        <taxon>Methanobacteriota</taxon>
        <taxon>Thermococci</taxon>
        <taxon>Thermococcales</taxon>
        <taxon>Thermococcaceae</taxon>
        <taxon>Thermococcus</taxon>
    </lineage>
</organism>
<evidence type="ECO:0000313" key="4">
    <source>
        <dbReference type="Proteomes" id="UP000073604"/>
    </source>
</evidence>
<dbReference type="RefSeq" id="WP_062389447.1">
    <property type="nucleotide sequence ID" value="NZ_CP014750.1"/>
</dbReference>
<sequence>MAEFMLKLDIEILKFAVVTLALFILYKYHRIFEITLPPSLLRKGAVVTLVLWLSFLADVVNDVYPTEFTKILDDIIISFALILGTYYLVDYMRKVRVRIVPSRVFNGDPTLARGTHIVTDTDVSNVLKLIRGKKAIALTRNPESFKEIGVPYLWLSKVPSENAIDPLRLPAILHKLIENADKDTVVIVEGLEYLVLENGFNSVMKFLTTLKDNLLVKGATLVVIVDPRALEPSQMAVLRREFSELRPEMVNKQKA</sequence>
<dbReference type="Proteomes" id="UP000073604">
    <property type="component" value="Chromosome"/>
</dbReference>
<feature type="transmembrane region" description="Helical" evidence="1">
    <location>
        <begin position="71"/>
        <end position="89"/>
    </location>
</feature>